<protein>
    <submittedName>
        <fullName evidence="4">GNAT family N-acetyltransferase</fullName>
    </submittedName>
</protein>
<evidence type="ECO:0000256" key="2">
    <source>
        <dbReference type="ARBA" id="ARBA00023315"/>
    </source>
</evidence>
<accession>A0A9J7APU6</accession>
<evidence type="ECO:0000256" key="1">
    <source>
        <dbReference type="ARBA" id="ARBA00022679"/>
    </source>
</evidence>
<organism evidence="4 5">
    <name type="scientific">Nisaea acidiphila</name>
    <dbReference type="NCBI Taxonomy" id="1862145"/>
    <lineage>
        <taxon>Bacteria</taxon>
        <taxon>Pseudomonadati</taxon>
        <taxon>Pseudomonadota</taxon>
        <taxon>Alphaproteobacteria</taxon>
        <taxon>Rhodospirillales</taxon>
        <taxon>Thalassobaculaceae</taxon>
        <taxon>Nisaea</taxon>
    </lineage>
</organism>
<dbReference type="Pfam" id="PF00583">
    <property type="entry name" value="Acetyltransf_1"/>
    <property type="match status" value="1"/>
</dbReference>
<dbReference type="PANTHER" id="PTHR43072">
    <property type="entry name" value="N-ACETYLTRANSFERASE"/>
    <property type="match status" value="1"/>
</dbReference>
<proteinExistence type="predicted"/>
<dbReference type="GO" id="GO:0016747">
    <property type="term" value="F:acyltransferase activity, transferring groups other than amino-acyl groups"/>
    <property type="evidence" value="ECO:0007669"/>
    <property type="project" value="InterPro"/>
</dbReference>
<evidence type="ECO:0000313" key="5">
    <source>
        <dbReference type="Proteomes" id="UP001060336"/>
    </source>
</evidence>
<dbReference type="InterPro" id="IPR016181">
    <property type="entry name" value="Acyl_CoA_acyltransferase"/>
</dbReference>
<dbReference type="AlphaFoldDB" id="A0A9J7APU6"/>
<dbReference type="SUPFAM" id="SSF55729">
    <property type="entry name" value="Acyl-CoA N-acyltransferases (Nat)"/>
    <property type="match status" value="1"/>
</dbReference>
<sequence>MPSLNFRRAIESDLPTIIEMLADDELGRQREDISVPVAECYRQAFSAISKDANQYLAVVEMDGAVIGTLQLSFLPGLSHQGLWRGQIESVRISSKARGGGIGRQMLDWAIATCKERGCRIIQLTSDKSRNDAIRFYESLGFTASHEGFKLKV</sequence>
<dbReference type="Gene3D" id="3.40.630.30">
    <property type="match status" value="1"/>
</dbReference>
<dbReference type="KEGG" id="naci:NUH88_14505"/>
<dbReference type="PROSITE" id="PS51186">
    <property type="entry name" value="GNAT"/>
    <property type="match status" value="1"/>
</dbReference>
<dbReference type="Proteomes" id="UP001060336">
    <property type="component" value="Chromosome"/>
</dbReference>
<evidence type="ECO:0000259" key="3">
    <source>
        <dbReference type="PROSITE" id="PS51186"/>
    </source>
</evidence>
<dbReference type="CDD" id="cd04301">
    <property type="entry name" value="NAT_SF"/>
    <property type="match status" value="1"/>
</dbReference>
<keyword evidence="5" id="KW-1185">Reference proteome</keyword>
<dbReference type="PANTHER" id="PTHR43072:SF23">
    <property type="entry name" value="UPF0039 PROTEIN C11D3.02C"/>
    <property type="match status" value="1"/>
</dbReference>
<gene>
    <name evidence="4" type="ORF">NUH88_14505</name>
</gene>
<keyword evidence="2" id="KW-0012">Acyltransferase</keyword>
<name>A0A9J7APU6_9PROT</name>
<dbReference type="InterPro" id="IPR000182">
    <property type="entry name" value="GNAT_dom"/>
</dbReference>
<evidence type="ECO:0000313" key="4">
    <source>
        <dbReference type="EMBL" id="UUX48617.1"/>
    </source>
</evidence>
<feature type="domain" description="N-acetyltransferase" evidence="3">
    <location>
        <begin position="4"/>
        <end position="152"/>
    </location>
</feature>
<dbReference type="RefSeq" id="WP_257767124.1">
    <property type="nucleotide sequence ID" value="NZ_CP102480.1"/>
</dbReference>
<keyword evidence="1" id="KW-0808">Transferase</keyword>
<dbReference type="EMBL" id="CP102480">
    <property type="protein sequence ID" value="UUX48617.1"/>
    <property type="molecule type" value="Genomic_DNA"/>
</dbReference>
<reference evidence="4" key="1">
    <citation type="submission" date="2022-08" db="EMBL/GenBank/DDBJ databases">
        <title>Nisaea acidiphila sp. nov., isolated from a marine algal debris and emended description of the genus Nisaea Urios et al. 2008.</title>
        <authorList>
            <person name="Kwon K."/>
        </authorList>
    </citation>
    <scope>NUCLEOTIDE SEQUENCE</scope>
    <source>
        <strain evidence="4">MEBiC11861</strain>
    </source>
</reference>